<gene>
    <name evidence="2" type="ORF">H4R26_003268</name>
</gene>
<keyword evidence="3" id="KW-1185">Reference proteome</keyword>
<organism evidence="2 3">
    <name type="scientific">Coemansia thaxteri</name>
    <dbReference type="NCBI Taxonomy" id="2663907"/>
    <lineage>
        <taxon>Eukaryota</taxon>
        <taxon>Fungi</taxon>
        <taxon>Fungi incertae sedis</taxon>
        <taxon>Zoopagomycota</taxon>
        <taxon>Kickxellomycotina</taxon>
        <taxon>Kickxellomycetes</taxon>
        <taxon>Kickxellales</taxon>
        <taxon>Kickxellaceae</taxon>
        <taxon>Coemansia</taxon>
    </lineage>
</organism>
<protein>
    <recommendedName>
        <fullName evidence="4">Adhesin domain-containing protein</fullName>
    </recommendedName>
</protein>
<proteinExistence type="predicted"/>
<name>A0A9W8BCX9_9FUNG</name>
<sequence>MSHRSAHHHISSAEDEPLPPYSVFEPVATESGSHSEVPAIIEPSWNLLYPALAQEPNSITVEPTDMTAVTNASDTRAVQLLEPSSSISLTLEGMKSVQINVRVDSEHKYNGLVYIEARFSHKLPLLLERGQVPVQVSSCLVSETNRVQIDFTATARFGSMREITGELELVLPQNADTVIPELVFRLPPCSNLELANIASNVVNLIDVATISGCVSVEDVDVGRMRVAIGDGHIRASGIAVSHGSAEFIAMTGSIQVHDCAVPGGNIRVNSPGAMLKMENISAHKILIQSSQATTCIYNAEADFVSVESDSGLLTLNNIAARVLKVKADTSPVTGSWIIGESIDIAVVSAIIQGKLAFRGDSVRAYIGTTEWPVRLAISENYSGSFDISAVNSVVNFCLADAALNEGQTRRRGAVGEGTHMLHVESSNAPIVITTH</sequence>
<evidence type="ECO:0000256" key="1">
    <source>
        <dbReference type="SAM" id="MobiDB-lite"/>
    </source>
</evidence>
<comment type="caution">
    <text evidence="2">The sequence shown here is derived from an EMBL/GenBank/DDBJ whole genome shotgun (WGS) entry which is preliminary data.</text>
</comment>
<dbReference type="OrthoDB" id="5546753at2759"/>
<evidence type="ECO:0000313" key="3">
    <source>
        <dbReference type="Proteomes" id="UP001150907"/>
    </source>
</evidence>
<dbReference type="Proteomes" id="UP001150907">
    <property type="component" value="Unassembled WGS sequence"/>
</dbReference>
<feature type="compositionally biased region" description="Basic residues" evidence="1">
    <location>
        <begin position="1"/>
        <end position="10"/>
    </location>
</feature>
<evidence type="ECO:0000313" key="2">
    <source>
        <dbReference type="EMBL" id="KAJ2003066.1"/>
    </source>
</evidence>
<reference evidence="2" key="1">
    <citation type="submission" date="2022-07" db="EMBL/GenBank/DDBJ databases">
        <title>Phylogenomic reconstructions and comparative analyses of Kickxellomycotina fungi.</title>
        <authorList>
            <person name="Reynolds N.K."/>
            <person name="Stajich J.E."/>
            <person name="Barry K."/>
            <person name="Grigoriev I.V."/>
            <person name="Crous P."/>
            <person name="Smith M.E."/>
        </authorList>
    </citation>
    <scope>NUCLEOTIDE SEQUENCE</scope>
    <source>
        <strain evidence="2">IMI 214461</strain>
    </source>
</reference>
<accession>A0A9W8BCX9</accession>
<evidence type="ECO:0008006" key="4">
    <source>
        <dbReference type="Google" id="ProtNLM"/>
    </source>
</evidence>
<dbReference type="EMBL" id="JANBQF010000248">
    <property type="protein sequence ID" value="KAJ2003066.1"/>
    <property type="molecule type" value="Genomic_DNA"/>
</dbReference>
<dbReference type="AlphaFoldDB" id="A0A9W8BCX9"/>
<feature type="region of interest" description="Disordered" evidence="1">
    <location>
        <begin position="1"/>
        <end position="26"/>
    </location>
</feature>